<keyword evidence="4 7" id="KW-0418">Kinase</keyword>
<dbReference type="InterPro" id="IPR050736">
    <property type="entry name" value="Sensor_HK_Regulatory"/>
</dbReference>
<name>A0A848LU76_9BACT</name>
<dbReference type="InterPro" id="IPR003594">
    <property type="entry name" value="HATPase_dom"/>
</dbReference>
<sequence length="95" mass="10142">ERVGAARARLRVTDQGVGIAPESQRRIFDRFEREPSASQHAGFGLGLYIVRQLVEAHGGSIRVESTPGEGAAFTVDLPLMYLGTEAEPPAPGLPS</sequence>
<dbReference type="PRINTS" id="PR00344">
    <property type="entry name" value="BCTRLSENSOR"/>
</dbReference>
<accession>A0A848LU76</accession>
<evidence type="ECO:0000256" key="4">
    <source>
        <dbReference type="ARBA" id="ARBA00022777"/>
    </source>
</evidence>
<comment type="caution">
    <text evidence="7">The sequence shown here is derived from an EMBL/GenBank/DDBJ whole genome shotgun (WGS) entry which is preliminary data.</text>
</comment>
<dbReference type="GO" id="GO:0004673">
    <property type="term" value="F:protein histidine kinase activity"/>
    <property type="evidence" value="ECO:0007669"/>
    <property type="project" value="UniProtKB-EC"/>
</dbReference>
<dbReference type="Gene3D" id="3.30.565.10">
    <property type="entry name" value="Histidine kinase-like ATPase, C-terminal domain"/>
    <property type="match status" value="1"/>
</dbReference>
<dbReference type="InterPro" id="IPR005467">
    <property type="entry name" value="His_kinase_dom"/>
</dbReference>
<feature type="non-terminal residue" evidence="7">
    <location>
        <position position="1"/>
    </location>
</feature>
<protein>
    <recommendedName>
        <fullName evidence="2">histidine kinase</fullName>
        <ecNumber evidence="2">2.7.13.3</ecNumber>
    </recommendedName>
</protein>
<evidence type="ECO:0000256" key="5">
    <source>
        <dbReference type="ARBA" id="ARBA00023012"/>
    </source>
</evidence>
<dbReference type="PANTHER" id="PTHR43711:SF31">
    <property type="entry name" value="HISTIDINE KINASE"/>
    <property type="match status" value="1"/>
</dbReference>
<keyword evidence="5" id="KW-0902">Two-component regulatory system</keyword>
<dbReference type="InterPro" id="IPR004358">
    <property type="entry name" value="Sig_transdc_His_kin-like_C"/>
</dbReference>
<dbReference type="Pfam" id="PF02518">
    <property type="entry name" value="HATPase_c"/>
    <property type="match status" value="1"/>
</dbReference>
<dbReference type="SUPFAM" id="SSF55874">
    <property type="entry name" value="ATPase domain of HSP90 chaperone/DNA topoisomerase II/histidine kinase"/>
    <property type="match status" value="1"/>
</dbReference>
<reference evidence="7 8" key="1">
    <citation type="submission" date="2020-04" db="EMBL/GenBank/DDBJ databases">
        <title>Draft genome of Pyxidicoccus fallax type strain.</title>
        <authorList>
            <person name="Whitworth D.E."/>
        </authorList>
    </citation>
    <scope>NUCLEOTIDE SEQUENCE [LARGE SCALE GENOMIC DNA]</scope>
    <source>
        <strain evidence="7 8">DSM 14698</strain>
    </source>
</reference>
<keyword evidence="8" id="KW-1185">Reference proteome</keyword>
<evidence type="ECO:0000313" key="8">
    <source>
        <dbReference type="Proteomes" id="UP000518300"/>
    </source>
</evidence>
<evidence type="ECO:0000256" key="2">
    <source>
        <dbReference type="ARBA" id="ARBA00012438"/>
    </source>
</evidence>
<evidence type="ECO:0000256" key="1">
    <source>
        <dbReference type="ARBA" id="ARBA00000085"/>
    </source>
</evidence>
<proteinExistence type="predicted"/>
<dbReference type="SMART" id="SM00387">
    <property type="entry name" value="HATPase_c"/>
    <property type="match status" value="1"/>
</dbReference>
<dbReference type="Proteomes" id="UP000518300">
    <property type="component" value="Unassembled WGS sequence"/>
</dbReference>
<dbReference type="PANTHER" id="PTHR43711">
    <property type="entry name" value="TWO-COMPONENT HISTIDINE KINASE"/>
    <property type="match status" value="1"/>
</dbReference>
<dbReference type="CDD" id="cd00075">
    <property type="entry name" value="HATPase"/>
    <property type="match status" value="1"/>
</dbReference>
<dbReference type="EC" id="2.7.13.3" evidence="2"/>
<dbReference type="AlphaFoldDB" id="A0A848LU76"/>
<keyword evidence="3" id="KW-0808">Transferase</keyword>
<dbReference type="GO" id="GO:0000160">
    <property type="term" value="P:phosphorelay signal transduction system"/>
    <property type="evidence" value="ECO:0007669"/>
    <property type="project" value="UniProtKB-KW"/>
</dbReference>
<dbReference type="PROSITE" id="PS50109">
    <property type="entry name" value="HIS_KIN"/>
    <property type="match status" value="1"/>
</dbReference>
<gene>
    <name evidence="7" type="ORF">HG543_42935</name>
</gene>
<evidence type="ECO:0000256" key="3">
    <source>
        <dbReference type="ARBA" id="ARBA00022679"/>
    </source>
</evidence>
<evidence type="ECO:0000313" key="7">
    <source>
        <dbReference type="EMBL" id="NMO21557.1"/>
    </source>
</evidence>
<dbReference type="RefSeq" id="WP_169350741.1">
    <property type="nucleotide sequence ID" value="NZ_JABBJJ010000332.1"/>
</dbReference>
<organism evidence="7 8">
    <name type="scientific">Pyxidicoccus fallax</name>
    <dbReference type="NCBI Taxonomy" id="394095"/>
    <lineage>
        <taxon>Bacteria</taxon>
        <taxon>Pseudomonadati</taxon>
        <taxon>Myxococcota</taxon>
        <taxon>Myxococcia</taxon>
        <taxon>Myxococcales</taxon>
        <taxon>Cystobacterineae</taxon>
        <taxon>Myxococcaceae</taxon>
        <taxon>Pyxidicoccus</taxon>
    </lineage>
</organism>
<dbReference type="InterPro" id="IPR036890">
    <property type="entry name" value="HATPase_C_sf"/>
</dbReference>
<comment type="catalytic activity">
    <reaction evidence="1">
        <text>ATP + protein L-histidine = ADP + protein N-phospho-L-histidine.</text>
        <dbReference type="EC" id="2.7.13.3"/>
    </reaction>
</comment>
<feature type="domain" description="Histidine kinase" evidence="6">
    <location>
        <begin position="1"/>
        <end position="81"/>
    </location>
</feature>
<evidence type="ECO:0000259" key="6">
    <source>
        <dbReference type="PROSITE" id="PS50109"/>
    </source>
</evidence>
<dbReference type="EMBL" id="JABBJJ010000332">
    <property type="protein sequence ID" value="NMO21557.1"/>
    <property type="molecule type" value="Genomic_DNA"/>
</dbReference>